<dbReference type="RefSeq" id="WP_072630128.1">
    <property type="nucleotide sequence ID" value="NZ_MLCB01000115.1"/>
</dbReference>
<dbReference type="AlphaFoldDB" id="A0A1L9NY74"/>
<evidence type="ECO:0000313" key="3">
    <source>
        <dbReference type="Proteomes" id="UP000184514"/>
    </source>
</evidence>
<keyword evidence="1" id="KW-0732">Signal</keyword>
<evidence type="ECO:0000313" key="2">
    <source>
        <dbReference type="EMBL" id="OJI94191.1"/>
    </source>
</evidence>
<dbReference type="OrthoDB" id="7853508at2"/>
<accession>A0A1L9NY74</accession>
<dbReference type="PROSITE" id="PS51257">
    <property type="entry name" value="PROKAR_LIPOPROTEIN"/>
    <property type="match status" value="1"/>
</dbReference>
<dbReference type="EMBL" id="MLCB01000115">
    <property type="protein sequence ID" value="OJI94191.1"/>
    <property type="molecule type" value="Genomic_DNA"/>
</dbReference>
<evidence type="ECO:0008006" key="4">
    <source>
        <dbReference type="Google" id="ProtNLM"/>
    </source>
</evidence>
<sequence length="226" mass="24203">MLRTIFVILRALACFLCLFTLMACDNSPEQEEAIPLIDQIQGSPTPEQLIVLEENTTLVSGIGTPNADGTFPESLTTIFKGSFKNPEGHGYALELGQDDTAFSAYAGLLPSPDPSPLPMQGIAAMHGNYSVIEVGKSDGERRDFGEPETTTGRITLRANFTFKTLQGSDDFLTVDGEFNGNAVTGDVFFNMRPATLVGSLGSDHAVGVFHGTDDVTAYIGGFLVER</sequence>
<proteinExistence type="predicted"/>
<protein>
    <recommendedName>
        <fullName evidence="4">Transferrin-binding protein B C-lobe/N-lobe beta barrel domain-containing protein</fullName>
    </recommendedName>
</protein>
<organism evidence="2 3">
    <name type="scientific">Planktotalea frisia</name>
    <dbReference type="NCBI Taxonomy" id="696762"/>
    <lineage>
        <taxon>Bacteria</taxon>
        <taxon>Pseudomonadati</taxon>
        <taxon>Pseudomonadota</taxon>
        <taxon>Alphaproteobacteria</taxon>
        <taxon>Rhodobacterales</taxon>
        <taxon>Paracoccaceae</taxon>
        <taxon>Planktotalea</taxon>
    </lineage>
</organism>
<evidence type="ECO:0000256" key="1">
    <source>
        <dbReference type="SAM" id="SignalP"/>
    </source>
</evidence>
<feature type="signal peptide" evidence="1">
    <location>
        <begin position="1"/>
        <end position="23"/>
    </location>
</feature>
<dbReference type="Proteomes" id="UP000184514">
    <property type="component" value="Unassembled WGS sequence"/>
</dbReference>
<reference evidence="2 3" key="1">
    <citation type="submission" date="2016-10" db="EMBL/GenBank/DDBJ databases">
        <title>Genome sequence of Planktotalea frisia SH6-1.</title>
        <authorList>
            <person name="Poehlein A."/>
            <person name="Bakenhus I."/>
            <person name="Voget S."/>
            <person name="Brinkhoff T."/>
            <person name="Simon M."/>
        </authorList>
    </citation>
    <scope>NUCLEOTIDE SEQUENCE [LARGE SCALE GENOMIC DNA]</scope>
    <source>
        <strain evidence="2 3">SH6-1</strain>
    </source>
</reference>
<feature type="chain" id="PRO_5013018959" description="Transferrin-binding protein B C-lobe/N-lobe beta barrel domain-containing protein" evidence="1">
    <location>
        <begin position="24"/>
        <end position="226"/>
    </location>
</feature>
<keyword evidence="3" id="KW-1185">Reference proteome</keyword>
<gene>
    <name evidence="2" type="ORF">PFRI_15400</name>
</gene>
<comment type="caution">
    <text evidence="2">The sequence shown here is derived from an EMBL/GenBank/DDBJ whole genome shotgun (WGS) entry which is preliminary data.</text>
</comment>
<name>A0A1L9NY74_9RHOB</name>